<dbReference type="Proteomes" id="UP001066276">
    <property type="component" value="Chromosome 3_1"/>
</dbReference>
<dbReference type="EMBL" id="JANPWB010000005">
    <property type="protein sequence ID" value="KAJ1190308.1"/>
    <property type="molecule type" value="Genomic_DNA"/>
</dbReference>
<name>A0AAV7UMS8_PLEWA</name>
<protein>
    <submittedName>
        <fullName evidence="1">Uncharacterized protein</fullName>
    </submittedName>
</protein>
<evidence type="ECO:0000313" key="1">
    <source>
        <dbReference type="EMBL" id="KAJ1190308.1"/>
    </source>
</evidence>
<evidence type="ECO:0000313" key="2">
    <source>
        <dbReference type="Proteomes" id="UP001066276"/>
    </source>
</evidence>
<sequence length="75" mass="8447">MATADQRLGGQLDYEYRWSQSDISGLVTEEEELDYEEEFPVSGVQSVAAQKATTSGRAVRVRLSVMSSRPDWQFT</sequence>
<comment type="caution">
    <text evidence="1">The sequence shown here is derived from an EMBL/GenBank/DDBJ whole genome shotgun (WGS) entry which is preliminary data.</text>
</comment>
<reference evidence="1" key="1">
    <citation type="journal article" date="2022" name="bioRxiv">
        <title>Sequencing and chromosome-scale assembly of the giantPleurodeles waltlgenome.</title>
        <authorList>
            <person name="Brown T."/>
            <person name="Elewa A."/>
            <person name="Iarovenko S."/>
            <person name="Subramanian E."/>
            <person name="Araus A.J."/>
            <person name="Petzold A."/>
            <person name="Susuki M."/>
            <person name="Suzuki K.-i.T."/>
            <person name="Hayashi T."/>
            <person name="Toyoda A."/>
            <person name="Oliveira C."/>
            <person name="Osipova E."/>
            <person name="Leigh N.D."/>
            <person name="Simon A."/>
            <person name="Yun M.H."/>
        </authorList>
    </citation>
    <scope>NUCLEOTIDE SEQUENCE</scope>
    <source>
        <strain evidence="1">20211129_DDA</strain>
        <tissue evidence="1">Liver</tissue>
    </source>
</reference>
<dbReference type="AlphaFoldDB" id="A0AAV7UMS8"/>
<gene>
    <name evidence="1" type="ORF">NDU88_007046</name>
</gene>
<accession>A0AAV7UMS8</accession>
<keyword evidence="2" id="KW-1185">Reference proteome</keyword>
<proteinExistence type="predicted"/>
<organism evidence="1 2">
    <name type="scientific">Pleurodeles waltl</name>
    <name type="common">Iberian ribbed newt</name>
    <dbReference type="NCBI Taxonomy" id="8319"/>
    <lineage>
        <taxon>Eukaryota</taxon>
        <taxon>Metazoa</taxon>
        <taxon>Chordata</taxon>
        <taxon>Craniata</taxon>
        <taxon>Vertebrata</taxon>
        <taxon>Euteleostomi</taxon>
        <taxon>Amphibia</taxon>
        <taxon>Batrachia</taxon>
        <taxon>Caudata</taxon>
        <taxon>Salamandroidea</taxon>
        <taxon>Salamandridae</taxon>
        <taxon>Pleurodelinae</taxon>
        <taxon>Pleurodeles</taxon>
    </lineage>
</organism>